<name>A0A914PP39_9BILA</name>
<evidence type="ECO:0000313" key="1">
    <source>
        <dbReference type="Proteomes" id="UP000887578"/>
    </source>
</evidence>
<sequence>MILSKLFYDKCGPSYQKAIDELEKNIAEIEKFDGATKGEKIVLTIYQFSKRYLTPGEYWGYCIRYVKLYFPMYSVNDTYDKLRRDIIKHAYYHMYLNMNWMEKFHWGSNYLKLDDFIHYQRSFCERVLCFPHKYLKFYLRKFQQHATKEPSKKVVKRGEEMLSLYPKIEAAIGDIHEWFQLLLKVDDDKYVKDNVEYRIGQDLHDIKLWKIYMNYLKQSGQFKYLLGIYSKYCRFFLEDDEIKKEYQKAMFEHGPVNLPWKNLFEFEKGCGMEEIVAEEEKYDIQSSFEEDLSPFDKSICRRFYDTYKAYQEFSLPGPLVLYVLNNAGHHVLRKLFASCKYFFAKQSTPICYRLRTGSREIYEDESLTLKEHSTKESFAKNFYITGIMYGGPLLDFLPKFYRCEAKFIRLLGKVRLTFNELLFLIGHGGVIQLNIQSSTIKDEKNESVALEDIMTYLRNVEELCLPNVKITEKTSHALISMKFNSKFDNIDIKSISGAPFDAEEFLEFLSVSCSS</sequence>
<accession>A0A914PP39</accession>
<protein>
    <submittedName>
        <fullName evidence="2">Uncharacterized protein</fullName>
    </submittedName>
</protein>
<keyword evidence="1" id="KW-1185">Reference proteome</keyword>
<organism evidence="1 2">
    <name type="scientific">Panagrolaimus davidi</name>
    <dbReference type="NCBI Taxonomy" id="227884"/>
    <lineage>
        <taxon>Eukaryota</taxon>
        <taxon>Metazoa</taxon>
        <taxon>Ecdysozoa</taxon>
        <taxon>Nematoda</taxon>
        <taxon>Chromadorea</taxon>
        <taxon>Rhabditida</taxon>
        <taxon>Tylenchina</taxon>
        <taxon>Panagrolaimomorpha</taxon>
        <taxon>Panagrolaimoidea</taxon>
        <taxon>Panagrolaimidae</taxon>
        <taxon>Panagrolaimus</taxon>
    </lineage>
</organism>
<reference evidence="2" key="1">
    <citation type="submission" date="2022-11" db="UniProtKB">
        <authorList>
            <consortium name="WormBaseParasite"/>
        </authorList>
    </citation>
    <scope>IDENTIFICATION</scope>
</reference>
<evidence type="ECO:0000313" key="2">
    <source>
        <dbReference type="WBParaSite" id="PDA_v2.g16553.t1"/>
    </source>
</evidence>
<proteinExistence type="predicted"/>
<dbReference type="AlphaFoldDB" id="A0A914PP39"/>
<dbReference type="Proteomes" id="UP000887578">
    <property type="component" value="Unplaced"/>
</dbReference>
<dbReference type="WBParaSite" id="PDA_v2.g16553.t1">
    <property type="protein sequence ID" value="PDA_v2.g16553.t1"/>
    <property type="gene ID" value="PDA_v2.g16553"/>
</dbReference>